<proteinExistence type="predicted"/>
<evidence type="ECO:0000313" key="2">
    <source>
        <dbReference type="EMBL" id="DAA02942.1"/>
    </source>
</evidence>
<dbReference type="AlphaFoldDB" id="Q6ILB9"/>
<organism evidence="2">
    <name type="scientific">Drosophila melanogaster</name>
    <name type="common">Fruit fly</name>
    <dbReference type="NCBI Taxonomy" id="7227"/>
    <lineage>
        <taxon>Eukaryota</taxon>
        <taxon>Metazoa</taxon>
        <taxon>Ecdysozoa</taxon>
        <taxon>Arthropoda</taxon>
        <taxon>Hexapoda</taxon>
        <taxon>Insecta</taxon>
        <taxon>Pterygota</taxon>
        <taxon>Neoptera</taxon>
        <taxon>Endopterygota</taxon>
        <taxon>Diptera</taxon>
        <taxon>Brachycera</taxon>
        <taxon>Muscomorpha</taxon>
        <taxon>Ephydroidea</taxon>
        <taxon>Drosophilidae</taxon>
        <taxon>Drosophila</taxon>
        <taxon>Sophophora</taxon>
    </lineage>
</organism>
<feature type="transmembrane region" description="Helical" evidence="1">
    <location>
        <begin position="46"/>
        <end position="65"/>
    </location>
</feature>
<name>Q6ILB9_DROME</name>
<accession>Q6ILB9</accession>
<keyword evidence="1" id="KW-0472">Membrane</keyword>
<gene>
    <name evidence="2" type="ORF">HDC09819</name>
</gene>
<keyword evidence="1" id="KW-0812">Transmembrane</keyword>
<keyword evidence="1" id="KW-1133">Transmembrane helix</keyword>
<sequence length="105" mass="11342">MWLMLMLHGEKLRNYKDTSAIIFSMCTIATAADVAAAPVFAEVAAGAAVLGFVLNHAIAMHMNYIRLGASLSWIRSVSALAPESGEESEQSESLFGCFCLLRNQC</sequence>
<dbReference type="EMBL" id="BK002097">
    <property type="protein sequence ID" value="DAA02942.1"/>
    <property type="molecule type" value="Genomic_DNA"/>
</dbReference>
<reference evidence="2" key="1">
    <citation type="journal article" date="2003" name="Genome Biol.">
        <title>An integrated gene annotation and transcriptional profiling approach towards the full gene content of the Drosophila genome.</title>
        <authorList>
            <person name="Hild M."/>
            <person name="Beckmann B."/>
            <person name="Haas S.A."/>
            <person name="Koch B."/>
            <person name="Solovyev V."/>
            <person name="Busold C."/>
            <person name="Fellenberg K."/>
            <person name="Boutros M."/>
            <person name="Vingron M."/>
            <person name="Sauer F."/>
            <person name="Hoheisel J.D."/>
            <person name="Paro R."/>
        </authorList>
    </citation>
    <scope>NUCLEOTIDE SEQUENCE</scope>
</reference>
<protein>
    <submittedName>
        <fullName evidence="2">HDC09819</fullName>
    </submittedName>
</protein>
<evidence type="ECO:0000256" key="1">
    <source>
        <dbReference type="SAM" id="Phobius"/>
    </source>
</evidence>